<gene>
    <name evidence="1" type="ORF">ACFSCY_28450</name>
</gene>
<accession>A0ABW4FS69</accession>
<dbReference type="Proteomes" id="UP001597145">
    <property type="component" value="Unassembled WGS sequence"/>
</dbReference>
<reference evidence="2" key="1">
    <citation type="journal article" date="2019" name="Int. J. Syst. Evol. Microbiol.">
        <title>The Global Catalogue of Microorganisms (GCM) 10K type strain sequencing project: providing services to taxonomists for standard genome sequencing and annotation.</title>
        <authorList>
            <consortium name="The Broad Institute Genomics Platform"/>
            <consortium name="The Broad Institute Genome Sequencing Center for Infectious Disease"/>
            <person name="Wu L."/>
            <person name="Ma J."/>
        </authorList>
    </citation>
    <scope>NUCLEOTIDE SEQUENCE [LARGE SCALE GENOMIC DNA]</scope>
    <source>
        <strain evidence="2">JCM 12165</strain>
    </source>
</reference>
<dbReference type="EMBL" id="JBHUCP010000025">
    <property type="protein sequence ID" value="MFD1533361.1"/>
    <property type="molecule type" value="Genomic_DNA"/>
</dbReference>
<name>A0ABW4FS69_9PSEU</name>
<comment type="caution">
    <text evidence="1">The sequence shown here is derived from an EMBL/GenBank/DDBJ whole genome shotgun (WGS) entry which is preliminary data.</text>
</comment>
<dbReference type="InterPro" id="IPR050490">
    <property type="entry name" value="Bact_solute-bd_prot1"/>
</dbReference>
<dbReference type="SUPFAM" id="SSF53850">
    <property type="entry name" value="Periplasmic binding protein-like II"/>
    <property type="match status" value="1"/>
</dbReference>
<proteinExistence type="predicted"/>
<dbReference type="InterPro" id="IPR006059">
    <property type="entry name" value="SBP"/>
</dbReference>
<organism evidence="1 2">
    <name type="scientific">Pseudonocardia aurantiaca</name>
    <dbReference type="NCBI Taxonomy" id="75290"/>
    <lineage>
        <taxon>Bacteria</taxon>
        <taxon>Bacillati</taxon>
        <taxon>Actinomycetota</taxon>
        <taxon>Actinomycetes</taxon>
        <taxon>Pseudonocardiales</taxon>
        <taxon>Pseudonocardiaceae</taxon>
        <taxon>Pseudonocardia</taxon>
    </lineage>
</organism>
<dbReference type="PANTHER" id="PTHR43649">
    <property type="entry name" value="ARABINOSE-BINDING PROTEIN-RELATED"/>
    <property type="match status" value="1"/>
</dbReference>
<evidence type="ECO:0000313" key="1">
    <source>
        <dbReference type="EMBL" id="MFD1533361.1"/>
    </source>
</evidence>
<dbReference type="PANTHER" id="PTHR43649:SF14">
    <property type="entry name" value="BLR3389 PROTEIN"/>
    <property type="match status" value="1"/>
</dbReference>
<keyword evidence="2" id="KW-1185">Reference proteome</keyword>
<sequence>MAVPIGASALAACGTAGPGQAGSGGASIWYLTGQPQEGIRKDGVDAFNAAHPNGQLAATWFQNDAYKTKIRTALGANQAPTIIWTWGGGGLRDYVRAGQVEDLTDWFAQSPGVKDMRFATAFGAATVDGRIYAVPCENVSPIVLYYNKQVFAKVGAQPPTTWNELMALVPVFNAAGIAPLSLGGQSRWTSMMWLEYLFDRAGGPAVFDAIAAGEPDGWSNPAAIDGLTKIQDLIRAGGFVNGFQSITADSNADQALLYTGKAAMMLHGAWTYGSMKEDGGDFVPGGNLGYTAFPAVEGGTGDPANAVGNPSSYLALSSRATDEQKAIAKDYFATALLNDADADAWITKAGSVPIVNGANSKFAGSPDAGWLQFVYDLSSKAPTFAQSWDQALPPATAEVLLNNIEQLFGLSITPEQFAANMNAAPSS</sequence>
<dbReference type="Pfam" id="PF01547">
    <property type="entry name" value="SBP_bac_1"/>
    <property type="match status" value="1"/>
</dbReference>
<evidence type="ECO:0000313" key="2">
    <source>
        <dbReference type="Proteomes" id="UP001597145"/>
    </source>
</evidence>
<dbReference type="RefSeq" id="WP_343985216.1">
    <property type="nucleotide sequence ID" value="NZ_BAAAJG010000026.1"/>
</dbReference>
<dbReference type="Gene3D" id="3.40.190.10">
    <property type="entry name" value="Periplasmic binding protein-like II"/>
    <property type="match status" value="2"/>
</dbReference>
<protein>
    <submittedName>
        <fullName evidence="1">Extracellular solute-binding protein</fullName>
    </submittedName>
</protein>